<keyword evidence="5" id="KW-1185">Reference proteome</keyword>
<proteinExistence type="predicted"/>
<dbReference type="PANTHER" id="PTHR43800:SF1">
    <property type="entry name" value="PEPTIDYL-LYSINE N-ACETYLTRANSFERASE YJAB"/>
    <property type="match status" value="1"/>
</dbReference>
<dbReference type="InterPro" id="IPR000182">
    <property type="entry name" value="GNAT_dom"/>
</dbReference>
<keyword evidence="1 4" id="KW-0808">Transferase</keyword>
<dbReference type="SUPFAM" id="SSF55729">
    <property type="entry name" value="Acyl-CoA N-acyltransferases (Nat)"/>
    <property type="match status" value="1"/>
</dbReference>
<dbReference type="PROSITE" id="PS51186">
    <property type="entry name" value="GNAT"/>
    <property type="match status" value="1"/>
</dbReference>
<sequence length="249" mass="29031">MFSLLKRMLKMNFEFEELAWDTNYFGVKTAKITIYNPLNKIEFEELVASTQDYEFVVINNTNNHPANNVLIGSHSDAFLVDINIQFEMEVSLNNAELYYCAKNNFQVNKAISEISNKSFNYSRFFNDPNLDPSFSGKIYFNWVNNSFNNPDKFFVVAKEDEETLGFLLFSIKENKNVVIELISLNEKAQGKGIGTKLLKSLHYYCLEEKLEKIYVGTQIDNLQAINFYQKKGFNLISKTSIYHYWPRRG</sequence>
<comment type="caution">
    <text evidence="4">The sequence shown here is derived from an EMBL/GenBank/DDBJ whole genome shotgun (WGS) entry which is preliminary data.</text>
</comment>
<dbReference type="Gene3D" id="3.40.630.30">
    <property type="match status" value="1"/>
</dbReference>
<organism evidence="4 5">
    <name type="scientific">Planococcus halotolerans</name>
    <dbReference type="NCBI Taxonomy" id="2233542"/>
    <lineage>
        <taxon>Bacteria</taxon>
        <taxon>Bacillati</taxon>
        <taxon>Bacillota</taxon>
        <taxon>Bacilli</taxon>
        <taxon>Bacillales</taxon>
        <taxon>Caryophanaceae</taxon>
        <taxon>Planococcus</taxon>
    </lineage>
</organism>
<reference evidence="4 5" key="1">
    <citation type="submission" date="2018-06" db="EMBL/GenBank/DDBJ databases">
        <title>The draft genome sequences of strains SCU63 and S1.</title>
        <authorList>
            <person name="Gan L."/>
        </authorList>
    </citation>
    <scope>NUCLEOTIDE SEQUENCE [LARGE SCALE GENOMIC DNA]</scope>
    <source>
        <strain evidence="4 5">SCU63</strain>
    </source>
</reference>
<keyword evidence="2" id="KW-0012">Acyltransferase</keyword>
<dbReference type="CDD" id="cd04301">
    <property type="entry name" value="NAT_SF"/>
    <property type="match status" value="1"/>
</dbReference>
<dbReference type="Pfam" id="PF00583">
    <property type="entry name" value="Acetyltransf_1"/>
    <property type="match status" value="1"/>
</dbReference>
<evidence type="ECO:0000313" key="4">
    <source>
        <dbReference type="EMBL" id="RAZ80724.1"/>
    </source>
</evidence>
<evidence type="ECO:0000259" key="3">
    <source>
        <dbReference type="PROSITE" id="PS51186"/>
    </source>
</evidence>
<dbReference type="Proteomes" id="UP000251002">
    <property type="component" value="Unassembled WGS sequence"/>
</dbReference>
<accession>A0A365L5M2</accession>
<gene>
    <name evidence="4" type="ORF">DP120_00070</name>
</gene>
<protein>
    <submittedName>
        <fullName evidence="4">GNAT family N-acetyltransferase</fullName>
    </submittedName>
</protein>
<dbReference type="GO" id="GO:0016747">
    <property type="term" value="F:acyltransferase activity, transferring groups other than amino-acyl groups"/>
    <property type="evidence" value="ECO:0007669"/>
    <property type="project" value="InterPro"/>
</dbReference>
<dbReference type="EMBL" id="QLZR01000001">
    <property type="protein sequence ID" value="RAZ80724.1"/>
    <property type="molecule type" value="Genomic_DNA"/>
</dbReference>
<evidence type="ECO:0000256" key="2">
    <source>
        <dbReference type="ARBA" id="ARBA00023315"/>
    </source>
</evidence>
<dbReference type="PANTHER" id="PTHR43800">
    <property type="entry name" value="PEPTIDYL-LYSINE N-ACETYLTRANSFERASE YJAB"/>
    <property type="match status" value="1"/>
</dbReference>
<dbReference type="AlphaFoldDB" id="A0A365L5M2"/>
<name>A0A365L5M2_9BACL</name>
<dbReference type="InterPro" id="IPR016181">
    <property type="entry name" value="Acyl_CoA_acyltransferase"/>
</dbReference>
<feature type="domain" description="N-acetyltransferase" evidence="3">
    <location>
        <begin position="109"/>
        <end position="249"/>
    </location>
</feature>
<evidence type="ECO:0000313" key="5">
    <source>
        <dbReference type="Proteomes" id="UP000251002"/>
    </source>
</evidence>
<evidence type="ECO:0000256" key="1">
    <source>
        <dbReference type="ARBA" id="ARBA00022679"/>
    </source>
</evidence>